<feature type="domain" description="PRD" evidence="2">
    <location>
        <begin position="167"/>
        <end position="278"/>
    </location>
</feature>
<gene>
    <name evidence="3" type="ORF">PS435_12985</name>
</gene>
<evidence type="ECO:0000313" key="4">
    <source>
        <dbReference type="Proteomes" id="UP001330016"/>
    </source>
</evidence>
<dbReference type="InterPro" id="IPR036634">
    <property type="entry name" value="PRD_sf"/>
</dbReference>
<dbReference type="EMBL" id="JAQSGK010000048">
    <property type="protein sequence ID" value="MEE6716767.1"/>
    <property type="molecule type" value="Genomic_DNA"/>
</dbReference>
<dbReference type="SMART" id="SM01061">
    <property type="entry name" value="CAT_RBD"/>
    <property type="match status" value="1"/>
</dbReference>
<dbReference type="InterPro" id="IPR011608">
    <property type="entry name" value="PRD"/>
</dbReference>
<proteinExistence type="predicted"/>
<dbReference type="PANTHER" id="PTHR30185:SF15">
    <property type="entry name" value="CRYPTIC BETA-GLUCOSIDE BGL OPERON ANTITERMINATOR"/>
    <property type="match status" value="1"/>
</dbReference>
<dbReference type="InterPro" id="IPR004341">
    <property type="entry name" value="CAT_RNA-bd_dom"/>
</dbReference>
<reference evidence="3 4" key="1">
    <citation type="submission" date="2023-02" db="EMBL/GenBank/DDBJ databases">
        <title>The predominant lactic acid bacteria and yeasts involved in the spontaneous fermentation of millet during the production of the traditional porridge Hausa koko in Ghana.</title>
        <authorList>
            <person name="Atter A."/>
            <person name="Diaz M."/>
        </authorList>
    </citation>
    <scope>NUCLEOTIDE SEQUENCE [LARGE SCALE GENOMIC DNA]</scope>
    <source>
        <strain evidence="3 4">FI11640</strain>
    </source>
</reference>
<dbReference type="InterPro" id="IPR036650">
    <property type="entry name" value="CAT_RNA-bd_dom_sf"/>
</dbReference>
<dbReference type="PANTHER" id="PTHR30185">
    <property type="entry name" value="CRYPTIC BETA-GLUCOSIDE BGL OPERON ANTITERMINATOR"/>
    <property type="match status" value="1"/>
</dbReference>
<evidence type="ECO:0000259" key="2">
    <source>
        <dbReference type="PROSITE" id="PS51372"/>
    </source>
</evidence>
<dbReference type="Pfam" id="PF03123">
    <property type="entry name" value="CAT_RBD"/>
    <property type="match status" value="1"/>
</dbReference>
<evidence type="ECO:0000313" key="3">
    <source>
        <dbReference type="EMBL" id="MEE6716767.1"/>
    </source>
</evidence>
<organism evidence="3 4">
    <name type="scientific">Schleiferilactobacillus harbinensis</name>
    <dbReference type="NCBI Taxonomy" id="304207"/>
    <lineage>
        <taxon>Bacteria</taxon>
        <taxon>Bacillati</taxon>
        <taxon>Bacillota</taxon>
        <taxon>Bacilli</taxon>
        <taxon>Lactobacillales</taxon>
        <taxon>Lactobacillaceae</taxon>
        <taxon>Schleiferilactobacillus</taxon>
    </lineage>
</organism>
<protein>
    <submittedName>
        <fullName evidence="3">PRD domain-containing protein</fullName>
    </submittedName>
</protein>
<dbReference type="PROSITE" id="PS51372">
    <property type="entry name" value="PRD_2"/>
    <property type="match status" value="2"/>
</dbReference>
<feature type="domain" description="PRD" evidence="2">
    <location>
        <begin position="61"/>
        <end position="166"/>
    </location>
</feature>
<sequence>MRVVKKINNNVAVCIDGNGSELVAFGKGLGFPRMPYELSDLGKIDMTFYQLNAHYRQLLTEIPEGVFQASAEIVAKAREVLPRELNPNTVFSLADHINFAIIRLKDYQGVQLPFSYDIAQMFPAETQMGAYALTVIRNNLHVQLPKSEETAIAMHFVNSQAMDSEATHADPTEELINRSVRLIEKQFDIQIDRQSFTYNRFAMHLRYYIKRVHDQSQLTAGEVNDLFTTMQREEPIVYRCAQSIADLIDLDNGTTGTTDEIFYLMVYVKRLVNNAQTKKEG</sequence>
<keyword evidence="4" id="KW-1185">Reference proteome</keyword>
<dbReference type="SUPFAM" id="SSF63520">
    <property type="entry name" value="PTS-regulatory domain, PRD"/>
    <property type="match status" value="2"/>
</dbReference>
<name>A0ABU7T2H6_9LACO</name>
<keyword evidence="1" id="KW-0677">Repeat</keyword>
<dbReference type="Gene3D" id="2.30.24.10">
    <property type="entry name" value="CAT RNA-binding domain"/>
    <property type="match status" value="1"/>
</dbReference>
<comment type="caution">
    <text evidence="3">The sequence shown here is derived from an EMBL/GenBank/DDBJ whole genome shotgun (WGS) entry which is preliminary data.</text>
</comment>
<dbReference type="Pfam" id="PF00874">
    <property type="entry name" value="PRD"/>
    <property type="match status" value="2"/>
</dbReference>
<dbReference type="RefSeq" id="WP_278904382.1">
    <property type="nucleotide sequence ID" value="NZ_CAUFDJ010000017.1"/>
</dbReference>
<dbReference type="SUPFAM" id="SSF50151">
    <property type="entry name" value="SacY-like RNA-binding domain"/>
    <property type="match status" value="1"/>
</dbReference>
<accession>A0ABU7T2H6</accession>
<evidence type="ECO:0000256" key="1">
    <source>
        <dbReference type="ARBA" id="ARBA00022737"/>
    </source>
</evidence>
<dbReference type="Gene3D" id="1.10.1790.10">
    <property type="entry name" value="PRD domain"/>
    <property type="match status" value="2"/>
</dbReference>
<dbReference type="Proteomes" id="UP001330016">
    <property type="component" value="Unassembled WGS sequence"/>
</dbReference>
<dbReference type="InterPro" id="IPR050661">
    <property type="entry name" value="BglG_antiterminators"/>
</dbReference>